<dbReference type="AlphaFoldDB" id="A0A9W9P0I1"/>
<gene>
    <name evidence="1" type="ORF">N7469_005050</name>
</gene>
<proteinExistence type="predicted"/>
<organism evidence="1 2">
    <name type="scientific">Penicillium citrinum</name>
    <dbReference type="NCBI Taxonomy" id="5077"/>
    <lineage>
        <taxon>Eukaryota</taxon>
        <taxon>Fungi</taxon>
        <taxon>Dikarya</taxon>
        <taxon>Ascomycota</taxon>
        <taxon>Pezizomycotina</taxon>
        <taxon>Eurotiomycetes</taxon>
        <taxon>Eurotiomycetidae</taxon>
        <taxon>Eurotiales</taxon>
        <taxon>Aspergillaceae</taxon>
        <taxon>Penicillium</taxon>
    </lineage>
</organism>
<evidence type="ECO:0000313" key="2">
    <source>
        <dbReference type="Proteomes" id="UP001147733"/>
    </source>
</evidence>
<evidence type="ECO:0000313" key="1">
    <source>
        <dbReference type="EMBL" id="KAJ5233284.1"/>
    </source>
</evidence>
<dbReference type="Proteomes" id="UP001147733">
    <property type="component" value="Unassembled WGS sequence"/>
</dbReference>
<sequence length="118" mass="13140">MDFDSNGDIRRDRIPQGPLVTIWVNGAPFFTVYEGYDILGRDYVAERSWLLSSTSIPIHPGCIAGPVIATGEAILESPVCPSEQIHVLELEARQNITWEARSEQQVSCSMISAKYTKK</sequence>
<dbReference type="RefSeq" id="XP_056500784.1">
    <property type="nucleotide sequence ID" value="XM_056643970.1"/>
</dbReference>
<accession>A0A9W9P0I1</accession>
<name>A0A9W9P0I1_PENCI</name>
<reference evidence="1" key="2">
    <citation type="journal article" date="2023" name="IMA Fungus">
        <title>Comparative genomic study of the Penicillium genus elucidates a diverse pangenome and 15 lateral gene transfer events.</title>
        <authorList>
            <person name="Petersen C."/>
            <person name="Sorensen T."/>
            <person name="Nielsen M.R."/>
            <person name="Sondergaard T.E."/>
            <person name="Sorensen J.L."/>
            <person name="Fitzpatrick D.A."/>
            <person name="Frisvad J.C."/>
            <person name="Nielsen K.L."/>
        </authorList>
    </citation>
    <scope>NUCLEOTIDE SEQUENCE</scope>
    <source>
        <strain evidence="1">IBT 23319</strain>
    </source>
</reference>
<dbReference type="GeneID" id="81383137"/>
<keyword evidence="2" id="KW-1185">Reference proteome</keyword>
<dbReference type="OrthoDB" id="4360842at2759"/>
<reference evidence="1" key="1">
    <citation type="submission" date="2022-11" db="EMBL/GenBank/DDBJ databases">
        <authorList>
            <person name="Petersen C."/>
        </authorList>
    </citation>
    <scope>NUCLEOTIDE SEQUENCE</scope>
    <source>
        <strain evidence="1">IBT 23319</strain>
    </source>
</reference>
<comment type="caution">
    <text evidence="1">The sequence shown here is derived from an EMBL/GenBank/DDBJ whole genome shotgun (WGS) entry which is preliminary data.</text>
</comment>
<dbReference type="EMBL" id="JAPQKT010000004">
    <property type="protein sequence ID" value="KAJ5233284.1"/>
    <property type="molecule type" value="Genomic_DNA"/>
</dbReference>
<protein>
    <submittedName>
        <fullName evidence="1">Uncharacterized protein</fullName>
    </submittedName>
</protein>